<evidence type="ECO:0000313" key="3">
    <source>
        <dbReference type="EMBL" id="TDH23178.1"/>
    </source>
</evidence>
<keyword evidence="2" id="KW-0812">Transmembrane</keyword>
<evidence type="ECO:0000256" key="2">
    <source>
        <dbReference type="SAM" id="Phobius"/>
    </source>
</evidence>
<evidence type="ECO:0000313" key="4">
    <source>
        <dbReference type="Proteomes" id="UP000295627"/>
    </source>
</evidence>
<comment type="caution">
    <text evidence="3">The sequence shown here is derived from an EMBL/GenBank/DDBJ whole genome shotgun (WGS) entry which is preliminary data.</text>
</comment>
<dbReference type="AlphaFoldDB" id="A0A4R5PDZ2"/>
<feature type="transmembrane region" description="Helical" evidence="2">
    <location>
        <begin position="17"/>
        <end position="36"/>
    </location>
</feature>
<keyword evidence="2" id="KW-0472">Membrane</keyword>
<feature type="compositionally biased region" description="Polar residues" evidence="1">
    <location>
        <begin position="139"/>
        <end position="149"/>
    </location>
</feature>
<reference evidence="3 4" key="1">
    <citation type="journal article" date="2019" name="Sci. Rep.">
        <title>Extended insight into the Mycobacterium chelonae-abscessus complex through whole genome sequencing of Mycobacterium salmoniphilum outbreak and Mycobacterium salmoniphilum-like strains.</title>
        <authorList>
            <person name="Behra P.R.K."/>
            <person name="Das S."/>
            <person name="Pettersson B.M.F."/>
            <person name="Shirreff L."/>
            <person name="DuCote T."/>
            <person name="Jacobsson K.G."/>
            <person name="Ennis D.G."/>
            <person name="Kirsebom L.A."/>
        </authorList>
    </citation>
    <scope>NUCLEOTIDE SEQUENCE [LARGE SCALE GENOMIC DNA]</scope>
    <source>
        <strain evidence="3 4">DSM 45524</strain>
    </source>
</reference>
<feature type="region of interest" description="Disordered" evidence="1">
    <location>
        <begin position="136"/>
        <end position="158"/>
    </location>
</feature>
<proteinExistence type="predicted"/>
<name>A0A4R5PDZ2_9MYCO</name>
<feature type="transmembrane region" description="Helical" evidence="2">
    <location>
        <begin position="98"/>
        <end position="131"/>
    </location>
</feature>
<keyword evidence="2" id="KW-1133">Transmembrane helix</keyword>
<feature type="transmembrane region" description="Helical" evidence="2">
    <location>
        <begin position="57"/>
        <end position="78"/>
    </location>
</feature>
<organism evidence="3 4">
    <name type="scientific">Mycobacteroides franklinii</name>
    <dbReference type="NCBI Taxonomy" id="948102"/>
    <lineage>
        <taxon>Bacteria</taxon>
        <taxon>Bacillati</taxon>
        <taxon>Actinomycetota</taxon>
        <taxon>Actinomycetes</taxon>
        <taxon>Mycobacteriales</taxon>
        <taxon>Mycobacteriaceae</taxon>
        <taxon>Mycobacteroides</taxon>
    </lineage>
</organism>
<sequence>MTDSPWQPAPLPAPADMYTGLLVAVLVVTLAAHTLHTLTGRTGIALLTATGPDRRTALTRVAILAPVNILVAALTWPWVWTRPSDAWIRLPMMDTRDLYYALNWLIGVLLWASLAATTVGLVVVTLVALLCPSKKPGENSGNADLNQPVNDPPSRPDRYGGDLSNEEYLALQGFLYSGGGQGWLLRAGTSSIMGWHWKDDNDANWNTADTALEGFFHTRSSREAALNCGWRVVPDHTDSGRLREFLAAELHRENAKQIKHTTVDLDDLPEDAPLTPEESEFFSQLYPDNHYRPDSLQHT</sequence>
<dbReference type="RefSeq" id="WP_133052544.1">
    <property type="nucleotide sequence ID" value="NZ_MAFQ01000014.1"/>
</dbReference>
<accession>A0A4R5PDZ2</accession>
<gene>
    <name evidence="3" type="ORF">EJ571_06895</name>
</gene>
<dbReference type="EMBL" id="RXLR01000013">
    <property type="protein sequence ID" value="TDH23178.1"/>
    <property type="molecule type" value="Genomic_DNA"/>
</dbReference>
<dbReference type="Proteomes" id="UP000295627">
    <property type="component" value="Unassembled WGS sequence"/>
</dbReference>
<protein>
    <submittedName>
        <fullName evidence="3">Uncharacterized protein</fullName>
    </submittedName>
</protein>
<evidence type="ECO:0000256" key="1">
    <source>
        <dbReference type="SAM" id="MobiDB-lite"/>
    </source>
</evidence>